<dbReference type="PROSITE" id="PS50850">
    <property type="entry name" value="MFS"/>
    <property type="match status" value="1"/>
</dbReference>
<dbReference type="InterPro" id="IPR020846">
    <property type="entry name" value="MFS_dom"/>
</dbReference>
<evidence type="ECO:0000256" key="5">
    <source>
        <dbReference type="ARBA" id="ARBA00022989"/>
    </source>
</evidence>
<proteinExistence type="predicted"/>
<dbReference type="EMBL" id="CP001854">
    <property type="protein sequence ID" value="ADB49409.1"/>
    <property type="molecule type" value="Genomic_DNA"/>
</dbReference>
<evidence type="ECO:0000256" key="6">
    <source>
        <dbReference type="ARBA" id="ARBA00023136"/>
    </source>
</evidence>
<name>D3FBP0_CONWI</name>
<feature type="transmembrane region" description="Helical" evidence="7">
    <location>
        <begin position="338"/>
        <end position="357"/>
    </location>
</feature>
<feature type="transmembrane region" description="Helical" evidence="7">
    <location>
        <begin position="172"/>
        <end position="190"/>
    </location>
</feature>
<keyword evidence="4 7" id="KW-0812">Transmembrane</keyword>
<dbReference type="HOGENOM" id="CLU_000960_28_2_11"/>
<dbReference type="OrthoDB" id="7375466at2"/>
<dbReference type="Proteomes" id="UP000008229">
    <property type="component" value="Chromosome"/>
</dbReference>
<feature type="domain" description="Major facilitator superfamily (MFS) profile" evidence="8">
    <location>
        <begin position="20"/>
        <end position="509"/>
    </location>
</feature>
<dbReference type="InterPro" id="IPR004638">
    <property type="entry name" value="EmrB-like"/>
</dbReference>
<feature type="transmembrane region" description="Helical" evidence="7">
    <location>
        <begin position="202"/>
        <end position="223"/>
    </location>
</feature>
<evidence type="ECO:0000256" key="7">
    <source>
        <dbReference type="SAM" id="Phobius"/>
    </source>
</evidence>
<dbReference type="PANTHER" id="PTHR42718:SF42">
    <property type="entry name" value="EXPORT PROTEIN"/>
    <property type="match status" value="1"/>
</dbReference>
<reference evidence="9 10" key="1">
    <citation type="journal article" date="2010" name="Stand. Genomic Sci.">
        <title>Complete genome sequence of Conexibacter woesei type strain (ID131577).</title>
        <authorList>
            <person name="Pukall R."/>
            <person name="Lapidus A."/>
            <person name="Glavina Del Rio T."/>
            <person name="Copeland A."/>
            <person name="Tice H."/>
            <person name="Cheng J.-F."/>
            <person name="Lucas S."/>
            <person name="Chen F."/>
            <person name="Nolan M."/>
            <person name="Bruce D."/>
            <person name="Goodwin L."/>
            <person name="Pitluck S."/>
            <person name="Mavromatis K."/>
            <person name="Ivanova N."/>
            <person name="Ovchinnikova G."/>
            <person name="Pati A."/>
            <person name="Chen A."/>
            <person name="Palaniappan K."/>
            <person name="Land M."/>
            <person name="Hauser L."/>
            <person name="Chang Y.-J."/>
            <person name="Jeffries C.D."/>
            <person name="Chain P."/>
            <person name="Meincke L."/>
            <person name="Sims D."/>
            <person name="Brettin T."/>
            <person name="Detter J.C."/>
            <person name="Rohde M."/>
            <person name="Goeker M."/>
            <person name="Bristow J."/>
            <person name="Eisen J.A."/>
            <person name="Markowitz V."/>
            <person name="Kyrpides N.C."/>
            <person name="Klenk H.-P."/>
            <person name="Hugenholtz P."/>
        </authorList>
    </citation>
    <scope>NUCLEOTIDE SEQUENCE [LARGE SCALE GENOMIC DNA]</scope>
    <source>
        <strain evidence="10">DSM 14684 / CIP 108061 / JCM 11494 / NBRC 100937 / ID131577</strain>
    </source>
</reference>
<feature type="transmembrane region" description="Helical" evidence="7">
    <location>
        <begin position="274"/>
        <end position="297"/>
    </location>
</feature>
<dbReference type="InterPro" id="IPR011701">
    <property type="entry name" value="MFS"/>
</dbReference>
<keyword evidence="6 7" id="KW-0472">Membrane</keyword>
<sequence length="537" mass="54634">MGAAAAAGAAGPSAAAKRWTLIACILGSGIVFLDGTVVNVALPAIADDLDSGLSAQQWIVEAYMLTLGSLILLGGSLGDLLGRKRVFGVGVAGFGVCSLLCAISPTTEVLIVARALQGVAGALLVPSTLALIMDTFPEDERGAAIGSWTAWTGIATVIGPLGGGLLLEAVSWRWIFAINVGPVLLCLWLLRHAPEGHRAEQTPIDWVGAALCGLGLAGPVLALTEQPARGWGAPLVAFPLIAGVVLLAAFLWWERRTPTPMLPLSMFRSRNFSVGNLSTFTLYGGLNIATLFLVLFLQQVAGWSPVAAGAATLPLTLLMFLLSKRFGALADRYGPRRFMGFGPLIAGCGLLLMLRIGTDPSYVTDVLPAILVFGIGLSMTVAPLTATVLSAAGVEHAGVASGVNNAVARVAGVLAIAIAGAAIAGAASAKLDSELDRATLTPAAQVAVDRAQEKRLTDSAPGAPAAERQQVDAALSDASLAGFRVGIGIAGGLALLGGAISLAGIRDPRRPDAVPCESCPGGALVGASTESREPVTA</sequence>
<keyword evidence="3" id="KW-1003">Cell membrane</keyword>
<evidence type="ECO:0000256" key="4">
    <source>
        <dbReference type="ARBA" id="ARBA00022692"/>
    </source>
</evidence>
<dbReference type="CDD" id="cd17321">
    <property type="entry name" value="MFS_MMR_MDR_like"/>
    <property type="match status" value="1"/>
</dbReference>
<organism evidence="9 10">
    <name type="scientific">Conexibacter woesei (strain DSM 14684 / CCUG 47730 / CIP 108061 / JCM 11494 / NBRC 100937 / ID131577)</name>
    <dbReference type="NCBI Taxonomy" id="469383"/>
    <lineage>
        <taxon>Bacteria</taxon>
        <taxon>Bacillati</taxon>
        <taxon>Actinomycetota</taxon>
        <taxon>Thermoleophilia</taxon>
        <taxon>Solirubrobacterales</taxon>
        <taxon>Conexibacteraceae</taxon>
        <taxon>Conexibacter</taxon>
    </lineage>
</organism>
<dbReference type="GO" id="GO:0022857">
    <property type="term" value="F:transmembrane transporter activity"/>
    <property type="evidence" value="ECO:0007669"/>
    <property type="project" value="InterPro"/>
</dbReference>
<dbReference type="RefSeq" id="WP_012932462.1">
    <property type="nucleotide sequence ID" value="NC_013739.1"/>
</dbReference>
<dbReference type="Gene3D" id="1.20.1720.10">
    <property type="entry name" value="Multidrug resistance protein D"/>
    <property type="match status" value="1"/>
</dbReference>
<dbReference type="eggNOG" id="COG0477">
    <property type="taxonomic scope" value="Bacteria"/>
</dbReference>
<keyword evidence="10" id="KW-1185">Reference proteome</keyword>
<dbReference type="SUPFAM" id="SSF103473">
    <property type="entry name" value="MFS general substrate transporter"/>
    <property type="match status" value="1"/>
</dbReference>
<evidence type="ECO:0000256" key="2">
    <source>
        <dbReference type="ARBA" id="ARBA00022448"/>
    </source>
</evidence>
<feature type="transmembrane region" description="Helical" evidence="7">
    <location>
        <begin position="369"/>
        <end position="394"/>
    </location>
</feature>
<gene>
    <name evidence="9" type="ordered locus">Cwoe_0976</name>
</gene>
<dbReference type="PANTHER" id="PTHR42718">
    <property type="entry name" value="MAJOR FACILITATOR SUPERFAMILY MULTIDRUG TRANSPORTER MFSC"/>
    <property type="match status" value="1"/>
</dbReference>
<dbReference type="NCBIfam" id="TIGR00711">
    <property type="entry name" value="efflux_EmrB"/>
    <property type="match status" value="1"/>
</dbReference>
<accession>D3FBP0</accession>
<feature type="transmembrane region" description="Helical" evidence="7">
    <location>
        <begin position="485"/>
        <end position="505"/>
    </location>
</feature>
<protein>
    <submittedName>
        <fullName evidence="9">Drug resistance transporter, EmrB/QacA subfamily</fullName>
    </submittedName>
</protein>
<dbReference type="Pfam" id="PF07690">
    <property type="entry name" value="MFS_1"/>
    <property type="match status" value="1"/>
</dbReference>
<dbReference type="GO" id="GO:0005886">
    <property type="term" value="C:plasma membrane"/>
    <property type="evidence" value="ECO:0007669"/>
    <property type="project" value="UniProtKB-SubCell"/>
</dbReference>
<dbReference type="AlphaFoldDB" id="D3FBP0"/>
<dbReference type="STRING" id="469383.Cwoe_0976"/>
<evidence type="ECO:0000313" key="9">
    <source>
        <dbReference type="EMBL" id="ADB49409.1"/>
    </source>
</evidence>
<feature type="transmembrane region" description="Helical" evidence="7">
    <location>
        <begin position="86"/>
        <end position="105"/>
    </location>
</feature>
<feature type="transmembrane region" description="Helical" evidence="7">
    <location>
        <begin position="235"/>
        <end position="253"/>
    </location>
</feature>
<feature type="transmembrane region" description="Helical" evidence="7">
    <location>
        <begin position="145"/>
        <end position="166"/>
    </location>
</feature>
<dbReference type="Gene3D" id="1.20.1250.20">
    <property type="entry name" value="MFS general substrate transporter like domains"/>
    <property type="match status" value="1"/>
</dbReference>
<dbReference type="InterPro" id="IPR036259">
    <property type="entry name" value="MFS_trans_sf"/>
</dbReference>
<evidence type="ECO:0000313" key="10">
    <source>
        <dbReference type="Proteomes" id="UP000008229"/>
    </source>
</evidence>
<keyword evidence="2" id="KW-0813">Transport</keyword>
<reference evidence="10" key="2">
    <citation type="submission" date="2010-01" db="EMBL/GenBank/DDBJ databases">
        <title>The complete genome of Conexibacter woesei DSM 14684.</title>
        <authorList>
            <consortium name="US DOE Joint Genome Institute (JGI-PGF)"/>
            <person name="Lucas S."/>
            <person name="Copeland A."/>
            <person name="Lapidus A."/>
            <person name="Glavina del Rio T."/>
            <person name="Dalin E."/>
            <person name="Tice H."/>
            <person name="Bruce D."/>
            <person name="Goodwin L."/>
            <person name="Pitluck S."/>
            <person name="Kyrpides N."/>
            <person name="Mavromatis K."/>
            <person name="Ivanova N."/>
            <person name="Mikhailova N."/>
            <person name="Chertkov O."/>
            <person name="Brettin T."/>
            <person name="Detter J.C."/>
            <person name="Han C."/>
            <person name="Larimer F."/>
            <person name="Land M."/>
            <person name="Hauser L."/>
            <person name="Markowitz V."/>
            <person name="Cheng J.-F."/>
            <person name="Hugenholtz P."/>
            <person name="Woyke T."/>
            <person name="Wu D."/>
            <person name="Pukall R."/>
            <person name="Steenblock K."/>
            <person name="Schneider S."/>
            <person name="Klenk H.-P."/>
            <person name="Eisen J.A."/>
        </authorList>
    </citation>
    <scope>NUCLEOTIDE SEQUENCE [LARGE SCALE GENOMIC DNA]</scope>
    <source>
        <strain evidence="10">DSM 14684 / CIP 108061 / JCM 11494 / NBRC 100937 / ID131577</strain>
    </source>
</reference>
<keyword evidence="5 7" id="KW-1133">Transmembrane helix</keyword>
<feature type="transmembrane region" description="Helical" evidence="7">
    <location>
        <begin position="21"/>
        <end position="46"/>
    </location>
</feature>
<feature type="transmembrane region" description="Helical" evidence="7">
    <location>
        <begin position="58"/>
        <end position="74"/>
    </location>
</feature>
<feature type="transmembrane region" description="Helical" evidence="7">
    <location>
        <begin position="406"/>
        <end position="427"/>
    </location>
</feature>
<evidence type="ECO:0000259" key="8">
    <source>
        <dbReference type="PROSITE" id="PS50850"/>
    </source>
</evidence>
<evidence type="ECO:0000256" key="3">
    <source>
        <dbReference type="ARBA" id="ARBA00022475"/>
    </source>
</evidence>
<dbReference type="KEGG" id="cwo:Cwoe_0976"/>
<feature type="transmembrane region" description="Helical" evidence="7">
    <location>
        <begin position="303"/>
        <end position="322"/>
    </location>
</feature>
<comment type="subcellular location">
    <subcellularLocation>
        <location evidence="1">Cell membrane</location>
        <topology evidence="1">Multi-pass membrane protein</topology>
    </subcellularLocation>
</comment>
<feature type="transmembrane region" description="Helical" evidence="7">
    <location>
        <begin position="111"/>
        <end position="133"/>
    </location>
</feature>
<evidence type="ECO:0000256" key="1">
    <source>
        <dbReference type="ARBA" id="ARBA00004651"/>
    </source>
</evidence>